<keyword evidence="4 7" id="KW-0547">Nucleotide-binding</keyword>
<keyword evidence="12" id="KW-1185">Reference proteome</keyword>
<proteinExistence type="predicted"/>
<keyword evidence="9" id="KW-0812">Transmembrane</keyword>
<keyword evidence="6 7" id="KW-0067">ATP-binding</keyword>
<dbReference type="InterPro" id="IPR017441">
    <property type="entry name" value="Protein_kinase_ATP_BS"/>
</dbReference>
<feature type="binding site" evidence="7">
    <location>
        <position position="35"/>
    </location>
    <ligand>
        <name>ATP</name>
        <dbReference type="ChEBI" id="CHEBI:30616"/>
    </ligand>
</feature>
<dbReference type="EC" id="2.7.11.1" evidence="1"/>
<evidence type="ECO:0000313" key="11">
    <source>
        <dbReference type="EMBL" id="SEO17805.1"/>
    </source>
</evidence>
<evidence type="ECO:0000259" key="10">
    <source>
        <dbReference type="PROSITE" id="PS50011"/>
    </source>
</evidence>
<feature type="domain" description="Protein kinase" evidence="10">
    <location>
        <begin position="6"/>
        <end position="269"/>
    </location>
</feature>
<feature type="region of interest" description="Disordered" evidence="8">
    <location>
        <begin position="272"/>
        <end position="302"/>
    </location>
</feature>
<feature type="compositionally biased region" description="Pro residues" evidence="8">
    <location>
        <begin position="275"/>
        <end position="297"/>
    </location>
</feature>
<keyword evidence="2 11" id="KW-0723">Serine/threonine-protein kinase</keyword>
<evidence type="ECO:0000256" key="6">
    <source>
        <dbReference type="ARBA" id="ARBA00022840"/>
    </source>
</evidence>
<keyword evidence="9" id="KW-0472">Membrane</keyword>
<dbReference type="Proteomes" id="UP000181951">
    <property type="component" value="Unassembled WGS sequence"/>
</dbReference>
<dbReference type="SUPFAM" id="SSF56112">
    <property type="entry name" value="Protein kinase-like (PK-like)"/>
    <property type="match status" value="1"/>
</dbReference>
<dbReference type="STRING" id="310780.SAMN05216267_101932"/>
<dbReference type="Gene3D" id="1.10.510.10">
    <property type="entry name" value="Transferase(Phosphotransferase) domain 1"/>
    <property type="match status" value="1"/>
</dbReference>
<organism evidence="11 12">
    <name type="scientific">Actinacidiphila rubida</name>
    <dbReference type="NCBI Taxonomy" id="310780"/>
    <lineage>
        <taxon>Bacteria</taxon>
        <taxon>Bacillati</taxon>
        <taxon>Actinomycetota</taxon>
        <taxon>Actinomycetes</taxon>
        <taxon>Kitasatosporales</taxon>
        <taxon>Streptomycetaceae</taxon>
        <taxon>Actinacidiphila</taxon>
    </lineage>
</organism>
<dbReference type="PANTHER" id="PTHR43289:SF6">
    <property type="entry name" value="SERINE_THREONINE-PROTEIN KINASE NEKL-3"/>
    <property type="match status" value="1"/>
</dbReference>
<dbReference type="AlphaFoldDB" id="A0A1H8MK91"/>
<evidence type="ECO:0000256" key="1">
    <source>
        <dbReference type="ARBA" id="ARBA00012513"/>
    </source>
</evidence>
<evidence type="ECO:0000256" key="2">
    <source>
        <dbReference type="ARBA" id="ARBA00022527"/>
    </source>
</evidence>
<name>A0A1H8MK91_9ACTN</name>
<dbReference type="InterPro" id="IPR000719">
    <property type="entry name" value="Prot_kinase_dom"/>
</dbReference>
<evidence type="ECO:0000256" key="8">
    <source>
        <dbReference type="SAM" id="MobiDB-lite"/>
    </source>
</evidence>
<feature type="compositionally biased region" description="Low complexity" evidence="8">
    <location>
        <begin position="338"/>
        <end position="368"/>
    </location>
</feature>
<evidence type="ECO:0000256" key="4">
    <source>
        <dbReference type="ARBA" id="ARBA00022741"/>
    </source>
</evidence>
<dbReference type="PANTHER" id="PTHR43289">
    <property type="entry name" value="MITOGEN-ACTIVATED PROTEIN KINASE KINASE KINASE 20-RELATED"/>
    <property type="match status" value="1"/>
</dbReference>
<evidence type="ECO:0000256" key="5">
    <source>
        <dbReference type="ARBA" id="ARBA00022777"/>
    </source>
</evidence>
<dbReference type="CDD" id="cd14014">
    <property type="entry name" value="STKc_PknB_like"/>
    <property type="match status" value="1"/>
</dbReference>
<dbReference type="InterPro" id="IPR008271">
    <property type="entry name" value="Ser/Thr_kinase_AS"/>
</dbReference>
<reference evidence="11 12" key="1">
    <citation type="submission" date="2016-10" db="EMBL/GenBank/DDBJ databases">
        <authorList>
            <person name="de Groot N.N."/>
        </authorList>
    </citation>
    <scope>NUCLEOTIDE SEQUENCE [LARGE SCALE GENOMIC DNA]</scope>
    <source>
        <strain evidence="11 12">CGMCC 4.2026</strain>
    </source>
</reference>
<keyword evidence="9" id="KW-1133">Transmembrane helix</keyword>
<dbReference type="GO" id="GO:0004674">
    <property type="term" value="F:protein serine/threonine kinase activity"/>
    <property type="evidence" value="ECO:0007669"/>
    <property type="project" value="UniProtKB-KW"/>
</dbReference>
<feature type="region of interest" description="Disordered" evidence="8">
    <location>
        <begin position="335"/>
        <end position="384"/>
    </location>
</feature>
<keyword evidence="3" id="KW-0808">Transferase</keyword>
<dbReference type="GO" id="GO:0005524">
    <property type="term" value="F:ATP binding"/>
    <property type="evidence" value="ECO:0007669"/>
    <property type="project" value="UniProtKB-UniRule"/>
</dbReference>
<gene>
    <name evidence="11" type="ORF">SAMN05216267_101932</name>
</gene>
<dbReference type="Pfam" id="PF00069">
    <property type="entry name" value="Pkinase"/>
    <property type="match status" value="1"/>
</dbReference>
<dbReference type="PROSITE" id="PS50011">
    <property type="entry name" value="PROTEIN_KINASE_DOM"/>
    <property type="match status" value="1"/>
</dbReference>
<dbReference type="PROSITE" id="PS00107">
    <property type="entry name" value="PROTEIN_KINASE_ATP"/>
    <property type="match status" value="1"/>
</dbReference>
<dbReference type="Gene3D" id="3.30.200.20">
    <property type="entry name" value="Phosphorylase Kinase, domain 1"/>
    <property type="match status" value="1"/>
</dbReference>
<sequence>MVAGRYRITGRLGRGGMGTVWRADDELLRRPVAVKELHLAAGLQVGVTDVESGRQHDRALREARSVARIRHPHVVVVHDVVEQDGRPWIVMELVEGRSLADVLREDGPLRPREAARICGAVAGALLAAHQHGIQHRDVKPANVLIERASGRVVLTDFGIARIPGSATISDTGSFVGSPEYTAPERMAGRGAGPESDLWSLGALLCAAVDGQSPFHRESIAEVVHAVAIDDITPPGTVGPLLPVVRGLLDRDPARRMAAAEVRTVLMAYAETGVEPPTPEAPTPELPTPDRGPVPVAGPPSSSRRRTAAVLAGAALIAVVAGATAALLVNRGDAGTGRAGMPPATAPGTTAPAAPTASAAKPSTAPARPVTTANPTAPALPSGYRQVTDPRGFSVALPAPYEREPTGARVYYWLVGHTFRFGEREQQPDPRGPYAVMHDQDTAAARPGSTYPGYRDGVITATTMHGREAALWEFTYDGFGDGRGARRTLDLCWTEDGRMYDVWLSAPVARTEAARSTFDTIRASFTGRAQR</sequence>
<dbReference type="EMBL" id="FODD01000019">
    <property type="protein sequence ID" value="SEO17805.1"/>
    <property type="molecule type" value="Genomic_DNA"/>
</dbReference>
<dbReference type="InterPro" id="IPR011009">
    <property type="entry name" value="Kinase-like_dom_sf"/>
</dbReference>
<feature type="transmembrane region" description="Helical" evidence="9">
    <location>
        <begin position="307"/>
        <end position="328"/>
    </location>
</feature>
<accession>A0A1H8MK91</accession>
<evidence type="ECO:0000256" key="7">
    <source>
        <dbReference type="PROSITE-ProRule" id="PRU10141"/>
    </source>
</evidence>
<dbReference type="PROSITE" id="PS00108">
    <property type="entry name" value="PROTEIN_KINASE_ST"/>
    <property type="match status" value="1"/>
</dbReference>
<protein>
    <recommendedName>
        <fullName evidence="1">non-specific serine/threonine protein kinase</fullName>
        <ecNumber evidence="1">2.7.11.1</ecNumber>
    </recommendedName>
</protein>
<dbReference type="SMART" id="SM00220">
    <property type="entry name" value="S_TKc"/>
    <property type="match status" value="1"/>
</dbReference>
<evidence type="ECO:0000256" key="9">
    <source>
        <dbReference type="SAM" id="Phobius"/>
    </source>
</evidence>
<keyword evidence="5 11" id="KW-0418">Kinase</keyword>
<evidence type="ECO:0000313" key="12">
    <source>
        <dbReference type="Proteomes" id="UP000181951"/>
    </source>
</evidence>
<evidence type="ECO:0000256" key="3">
    <source>
        <dbReference type="ARBA" id="ARBA00022679"/>
    </source>
</evidence>